<evidence type="ECO:0000256" key="8">
    <source>
        <dbReference type="SAM" id="MobiDB-lite"/>
    </source>
</evidence>
<name>A0A6J2SUK2_DROHY</name>
<dbReference type="RefSeq" id="XP_030081488.1">
    <property type="nucleotide sequence ID" value="XM_030225628.1"/>
</dbReference>
<reference evidence="11" key="1">
    <citation type="submission" date="2025-08" db="UniProtKB">
        <authorList>
            <consortium name="RefSeq"/>
        </authorList>
    </citation>
    <scope>IDENTIFICATION</scope>
    <source>
        <strain evidence="11">15085-1641.00</strain>
        <tissue evidence="11">Whole body</tissue>
    </source>
</reference>
<dbReference type="GO" id="GO:0042742">
    <property type="term" value="P:defense response to bacterium"/>
    <property type="evidence" value="ECO:0007669"/>
    <property type="project" value="UniProtKB-KW"/>
</dbReference>
<keyword evidence="4" id="KW-0081">Bacteriolytic enzyme</keyword>
<dbReference type="InterPro" id="IPR008597">
    <property type="entry name" value="Invert_lysozyme"/>
</dbReference>
<protein>
    <recommendedName>
        <fullName evidence="2">lysozyme</fullName>
        <ecNumber evidence="2">3.2.1.17</ecNumber>
    </recommendedName>
</protein>
<dbReference type="CDD" id="cd16890">
    <property type="entry name" value="lyz_i"/>
    <property type="match status" value="1"/>
</dbReference>
<dbReference type="PANTHER" id="PTHR11195:SF22">
    <property type="entry name" value="LYSOZYME"/>
    <property type="match status" value="1"/>
</dbReference>
<dbReference type="PROSITE" id="PS51909">
    <property type="entry name" value="LYSOZYME_I"/>
    <property type="match status" value="1"/>
</dbReference>
<sequence length="248" mass="27004">MSTTPTSVAVTQGDRSQQQQHQHQQQGIRVKYGKCSIGKLLSTAAILVALLLVVGAIYMHVMQKHHLGRLNIELAANRNEDGEATPPFQGVTMPAVAALGTQLLGDECLECIAATATANRPATCHSNPCSIYRISRPYWQDAVRHATYVGADGNVNLLKEQLALLDHRLIQRNTIPDYEICVSNPGCATATVRNFITSYARDCDGDGVIRCRDHIMLHQLGPTGCVMSSLPVLSQNRMTDCLKAKGLE</sequence>
<keyword evidence="5" id="KW-0378">Hydrolase</keyword>
<feature type="compositionally biased region" description="Polar residues" evidence="8">
    <location>
        <begin position="1"/>
        <end position="16"/>
    </location>
</feature>
<keyword evidence="9" id="KW-1133">Transmembrane helix</keyword>
<keyword evidence="9" id="KW-0812">Transmembrane</keyword>
<dbReference type="Gene3D" id="1.10.530.10">
    <property type="match status" value="1"/>
</dbReference>
<dbReference type="AlphaFoldDB" id="A0A6J2SUK2"/>
<keyword evidence="10" id="KW-1185">Reference proteome</keyword>
<evidence type="ECO:0000313" key="11">
    <source>
        <dbReference type="RefSeq" id="XP_030081488.1"/>
    </source>
</evidence>
<gene>
    <name evidence="11" type="primary">LOC111597381</name>
</gene>
<keyword evidence="9" id="KW-0472">Membrane</keyword>
<dbReference type="Proteomes" id="UP000504633">
    <property type="component" value="Unplaced"/>
</dbReference>
<feature type="disulfide bond" evidence="7">
    <location>
        <begin position="108"/>
        <end position="211"/>
    </location>
</feature>
<comment type="catalytic activity">
    <reaction evidence="1">
        <text>Hydrolysis of (1-&gt;4)-beta-linkages between N-acetylmuramic acid and N-acetyl-D-glucosamine residues in a peptidoglycan and between N-acetyl-D-glucosamine residues in chitodextrins.</text>
        <dbReference type="EC" id="3.2.1.17"/>
    </reaction>
</comment>
<dbReference type="KEGG" id="dhe:111597381"/>
<dbReference type="PANTHER" id="PTHR11195">
    <property type="entry name" value="DESTABILASE-RELATED"/>
    <property type="match status" value="1"/>
</dbReference>
<evidence type="ECO:0000313" key="10">
    <source>
        <dbReference type="Proteomes" id="UP000504633"/>
    </source>
</evidence>
<dbReference type="GO" id="GO:0003796">
    <property type="term" value="F:lysozyme activity"/>
    <property type="evidence" value="ECO:0007669"/>
    <property type="project" value="UniProtKB-EC"/>
</dbReference>
<feature type="transmembrane region" description="Helical" evidence="9">
    <location>
        <begin position="40"/>
        <end position="61"/>
    </location>
</feature>
<evidence type="ECO:0000256" key="3">
    <source>
        <dbReference type="ARBA" id="ARBA00022529"/>
    </source>
</evidence>
<dbReference type="GO" id="GO:0031640">
    <property type="term" value="P:killing of cells of another organism"/>
    <property type="evidence" value="ECO:0007669"/>
    <property type="project" value="UniProtKB-KW"/>
</dbReference>
<proteinExistence type="predicted"/>
<evidence type="ECO:0000256" key="6">
    <source>
        <dbReference type="ARBA" id="ARBA00023295"/>
    </source>
</evidence>
<accession>A0A6J2SUK2</accession>
<feature type="region of interest" description="Disordered" evidence="8">
    <location>
        <begin position="1"/>
        <end position="25"/>
    </location>
</feature>
<evidence type="ECO:0000256" key="9">
    <source>
        <dbReference type="SAM" id="Phobius"/>
    </source>
</evidence>
<organism evidence="10 11">
    <name type="scientific">Drosophila hydei</name>
    <name type="common">Fruit fly</name>
    <dbReference type="NCBI Taxonomy" id="7224"/>
    <lineage>
        <taxon>Eukaryota</taxon>
        <taxon>Metazoa</taxon>
        <taxon>Ecdysozoa</taxon>
        <taxon>Arthropoda</taxon>
        <taxon>Hexapoda</taxon>
        <taxon>Insecta</taxon>
        <taxon>Pterygota</taxon>
        <taxon>Neoptera</taxon>
        <taxon>Endopterygota</taxon>
        <taxon>Diptera</taxon>
        <taxon>Brachycera</taxon>
        <taxon>Muscomorpha</taxon>
        <taxon>Ephydroidea</taxon>
        <taxon>Drosophilidae</taxon>
        <taxon>Drosophila</taxon>
    </lineage>
</organism>
<feature type="disulfide bond" evidence="7">
    <location>
        <begin position="124"/>
        <end position="129"/>
    </location>
</feature>
<dbReference type="EC" id="3.2.1.17" evidence="2"/>
<evidence type="ECO:0000256" key="5">
    <source>
        <dbReference type="ARBA" id="ARBA00022801"/>
    </source>
</evidence>
<keyword evidence="7" id="KW-1015">Disulfide bond</keyword>
<evidence type="ECO:0000256" key="2">
    <source>
        <dbReference type="ARBA" id="ARBA00012732"/>
    </source>
</evidence>
<dbReference type="GeneID" id="111597381"/>
<feature type="disulfide bond" evidence="7">
    <location>
        <begin position="181"/>
        <end position="187"/>
    </location>
</feature>
<keyword evidence="6" id="KW-0326">Glycosidase</keyword>
<dbReference type="Pfam" id="PF05497">
    <property type="entry name" value="Destabilase"/>
    <property type="match status" value="1"/>
</dbReference>
<evidence type="ECO:0000256" key="1">
    <source>
        <dbReference type="ARBA" id="ARBA00000632"/>
    </source>
</evidence>
<evidence type="ECO:0000256" key="4">
    <source>
        <dbReference type="ARBA" id="ARBA00022638"/>
    </source>
</evidence>
<evidence type="ECO:0000256" key="7">
    <source>
        <dbReference type="PIRSR" id="PIRSR608597-3"/>
    </source>
</evidence>
<dbReference type="OMA" id="IECRDHV"/>
<keyword evidence="3" id="KW-0929">Antimicrobial</keyword>
<dbReference type="OrthoDB" id="6337871at2759"/>